<comment type="subcellular location">
    <subcellularLocation>
        <location evidence="1">Cell membrane</location>
        <topology evidence="1">Multi-pass membrane protein</topology>
    </subcellularLocation>
</comment>
<evidence type="ECO:0000256" key="6">
    <source>
        <dbReference type="SAM" id="Phobius"/>
    </source>
</evidence>
<dbReference type="InterPro" id="IPR017039">
    <property type="entry name" value="Virul_fac_BrkB"/>
</dbReference>
<dbReference type="PIRSF" id="PIRSF035875">
    <property type="entry name" value="RNase_BN"/>
    <property type="match status" value="1"/>
</dbReference>
<evidence type="ECO:0000313" key="8">
    <source>
        <dbReference type="Proteomes" id="UP000199126"/>
    </source>
</evidence>
<feature type="transmembrane region" description="Helical" evidence="6">
    <location>
        <begin position="140"/>
        <end position="159"/>
    </location>
</feature>
<keyword evidence="4 6" id="KW-1133">Transmembrane helix</keyword>
<feature type="transmembrane region" description="Helical" evidence="6">
    <location>
        <begin position="171"/>
        <end position="192"/>
    </location>
</feature>
<organism evidence="7 8">
    <name type="scientific">Halogranum amylolyticum</name>
    <dbReference type="NCBI Taxonomy" id="660520"/>
    <lineage>
        <taxon>Archaea</taxon>
        <taxon>Methanobacteriati</taxon>
        <taxon>Methanobacteriota</taxon>
        <taxon>Stenosarchaea group</taxon>
        <taxon>Halobacteria</taxon>
        <taxon>Halobacteriales</taxon>
        <taxon>Haloferacaceae</taxon>
    </lineage>
</organism>
<sequence>MAAGVAHYALASFVPLLILTLALSTFFGGEAVVDALLQRIQSVLSQSGQEVLRRALSSSTGRAGASAASLLVTLWSGLKVFRGLSIAFSEIYSEHTSPSLLEQIRDGLVVMGLVVLAVALIVAMGVAMTYVQLPFGYQRLVGTLVLLATLALVFLPFYYVLPPVPVSVREVLPGTVFTAVGLIVLQVTFLFYTQQAGKYQAYGLLGAILLFITWLYFGAIVMLLGGVLNAVLGRRPVV</sequence>
<keyword evidence="3 6" id="KW-0812">Transmembrane</keyword>
<dbReference type="PANTHER" id="PTHR30213:SF0">
    <property type="entry name" value="UPF0761 MEMBRANE PROTEIN YIHY"/>
    <property type="match status" value="1"/>
</dbReference>
<evidence type="ECO:0000256" key="1">
    <source>
        <dbReference type="ARBA" id="ARBA00004651"/>
    </source>
</evidence>
<proteinExistence type="predicted"/>
<protein>
    <submittedName>
        <fullName evidence="7">Membrane protein</fullName>
    </submittedName>
</protein>
<feature type="transmembrane region" description="Helical" evidence="6">
    <location>
        <begin position="204"/>
        <end position="232"/>
    </location>
</feature>
<dbReference type="Proteomes" id="UP000199126">
    <property type="component" value="Unassembled WGS sequence"/>
</dbReference>
<feature type="transmembrane region" description="Helical" evidence="6">
    <location>
        <begin position="108"/>
        <end position="128"/>
    </location>
</feature>
<dbReference type="EMBL" id="FODV01000001">
    <property type="protein sequence ID" value="SEO26717.1"/>
    <property type="molecule type" value="Genomic_DNA"/>
</dbReference>
<dbReference type="AlphaFoldDB" id="A0A1H8NAX6"/>
<dbReference type="PANTHER" id="PTHR30213">
    <property type="entry name" value="INNER MEMBRANE PROTEIN YHJD"/>
    <property type="match status" value="1"/>
</dbReference>
<keyword evidence="8" id="KW-1185">Reference proteome</keyword>
<feature type="transmembrane region" description="Helical" evidence="6">
    <location>
        <begin position="6"/>
        <end position="29"/>
    </location>
</feature>
<dbReference type="GO" id="GO:0005886">
    <property type="term" value="C:plasma membrane"/>
    <property type="evidence" value="ECO:0007669"/>
    <property type="project" value="UniProtKB-SubCell"/>
</dbReference>
<evidence type="ECO:0000256" key="3">
    <source>
        <dbReference type="ARBA" id="ARBA00022692"/>
    </source>
</evidence>
<reference evidence="8" key="1">
    <citation type="submission" date="2016-10" db="EMBL/GenBank/DDBJ databases">
        <authorList>
            <person name="Varghese N."/>
            <person name="Submissions S."/>
        </authorList>
    </citation>
    <scope>NUCLEOTIDE SEQUENCE [LARGE SCALE GENOMIC DNA]</scope>
    <source>
        <strain evidence="8">CGMCC 1.10121</strain>
    </source>
</reference>
<dbReference type="Pfam" id="PF03631">
    <property type="entry name" value="Virul_fac_BrkB"/>
    <property type="match status" value="1"/>
</dbReference>
<evidence type="ECO:0000313" key="7">
    <source>
        <dbReference type="EMBL" id="SEO26717.1"/>
    </source>
</evidence>
<name>A0A1H8NAX6_9EURY</name>
<gene>
    <name evidence="7" type="ORF">SAMN04487948_101427</name>
</gene>
<evidence type="ECO:0000256" key="2">
    <source>
        <dbReference type="ARBA" id="ARBA00022475"/>
    </source>
</evidence>
<keyword evidence="2" id="KW-1003">Cell membrane</keyword>
<evidence type="ECO:0000256" key="4">
    <source>
        <dbReference type="ARBA" id="ARBA00022989"/>
    </source>
</evidence>
<evidence type="ECO:0000256" key="5">
    <source>
        <dbReference type="ARBA" id="ARBA00023136"/>
    </source>
</evidence>
<keyword evidence="5 6" id="KW-0472">Membrane</keyword>
<accession>A0A1H8NAX6</accession>